<accession>A0A6A6ZJE5</accession>
<evidence type="ECO:0000256" key="2">
    <source>
        <dbReference type="SAM" id="Phobius"/>
    </source>
</evidence>
<keyword evidence="2" id="KW-0472">Membrane</keyword>
<feature type="signal peptide" evidence="3">
    <location>
        <begin position="1"/>
        <end position="28"/>
    </location>
</feature>
<evidence type="ECO:0000256" key="1">
    <source>
        <dbReference type="SAM" id="MobiDB-lite"/>
    </source>
</evidence>
<feature type="transmembrane region" description="Helical" evidence="2">
    <location>
        <begin position="254"/>
        <end position="278"/>
    </location>
</feature>
<dbReference type="Gene3D" id="1.20.5.510">
    <property type="entry name" value="Single helix bin"/>
    <property type="match status" value="1"/>
</dbReference>
<keyword evidence="2" id="KW-1133">Transmembrane helix</keyword>
<organism evidence="4 5">
    <name type="scientific">Ophiobolus disseminans</name>
    <dbReference type="NCBI Taxonomy" id="1469910"/>
    <lineage>
        <taxon>Eukaryota</taxon>
        <taxon>Fungi</taxon>
        <taxon>Dikarya</taxon>
        <taxon>Ascomycota</taxon>
        <taxon>Pezizomycotina</taxon>
        <taxon>Dothideomycetes</taxon>
        <taxon>Pleosporomycetidae</taxon>
        <taxon>Pleosporales</taxon>
        <taxon>Pleosporineae</taxon>
        <taxon>Phaeosphaeriaceae</taxon>
        <taxon>Ophiobolus</taxon>
    </lineage>
</organism>
<evidence type="ECO:0008006" key="6">
    <source>
        <dbReference type="Google" id="ProtNLM"/>
    </source>
</evidence>
<feature type="compositionally biased region" description="Polar residues" evidence="1">
    <location>
        <begin position="152"/>
        <end position="162"/>
    </location>
</feature>
<feature type="compositionally biased region" description="Low complexity" evidence="1">
    <location>
        <begin position="413"/>
        <end position="424"/>
    </location>
</feature>
<feature type="chain" id="PRO_5025439278" description="Mid2 domain-containing protein" evidence="3">
    <location>
        <begin position="29"/>
        <end position="448"/>
    </location>
</feature>
<name>A0A6A6ZJE5_9PLEO</name>
<evidence type="ECO:0000313" key="5">
    <source>
        <dbReference type="Proteomes" id="UP000799424"/>
    </source>
</evidence>
<protein>
    <recommendedName>
        <fullName evidence="6">Mid2 domain-containing protein</fullName>
    </recommendedName>
</protein>
<dbReference type="AlphaFoldDB" id="A0A6A6ZJE5"/>
<evidence type="ECO:0000313" key="4">
    <source>
        <dbReference type="EMBL" id="KAF2820337.1"/>
    </source>
</evidence>
<feature type="region of interest" description="Disordered" evidence="1">
    <location>
        <begin position="152"/>
        <end position="210"/>
    </location>
</feature>
<dbReference type="EMBL" id="MU006241">
    <property type="protein sequence ID" value="KAF2820337.1"/>
    <property type="molecule type" value="Genomic_DNA"/>
</dbReference>
<feature type="region of interest" description="Disordered" evidence="1">
    <location>
        <begin position="311"/>
        <end position="393"/>
    </location>
</feature>
<evidence type="ECO:0000256" key="3">
    <source>
        <dbReference type="SAM" id="SignalP"/>
    </source>
</evidence>
<sequence>MARSMVALLRVGVVAALATQILTQVAQAQSQCYYPNGNPAPSSEQPCSTKEGSACCPFTFECLDNGLCRNPANNYYGTYSCTDKSWKSPGCASNMCTYDFKRPGGEGLTQCSDHDNQWCCNADMVHVNCCQESPSPRPFFKLQDGKPYATIGKNQASTNPTLSGFTGLASGTGGGSAPSRTPSPSSAGSSSANAAQASSRPLSTPDPVTSVLRSVSSGAAGVVTVERTIVSTPTAAAGGTTSTNTSSSGKSSNLGVIIGCAVGIPLALALVGILFWILRKRRNQKKASAYTKNTPEMEGSPAVGFAGAKLGKDTYKSSRPGTAEIDGAPVGPGRPVSHLPGHAELDSGAGFQPGHGPAYAPDTVGLGGGTGDGQAAWSSPPPGYSTATNQAGFVHPPNANAMELADTSVLPVPASQPQQYQAYRPPQPVAELPTVKTPPEDVEKQLQR</sequence>
<keyword evidence="3" id="KW-0732">Signal</keyword>
<dbReference type="Proteomes" id="UP000799424">
    <property type="component" value="Unassembled WGS sequence"/>
</dbReference>
<proteinExistence type="predicted"/>
<keyword evidence="2" id="KW-0812">Transmembrane</keyword>
<dbReference type="OrthoDB" id="5215637at2759"/>
<gene>
    <name evidence="4" type="ORF">CC86DRAFT_119762</name>
</gene>
<dbReference type="CDD" id="cd12087">
    <property type="entry name" value="TM_EGFR-like"/>
    <property type="match status" value="1"/>
</dbReference>
<feature type="region of interest" description="Disordered" evidence="1">
    <location>
        <begin position="413"/>
        <end position="448"/>
    </location>
</feature>
<feature type="compositionally biased region" description="Basic and acidic residues" evidence="1">
    <location>
        <begin position="438"/>
        <end position="448"/>
    </location>
</feature>
<reference evidence="4" key="1">
    <citation type="journal article" date="2020" name="Stud. Mycol.">
        <title>101 Dothideomycetes genomes: a test case for predicting lifestyles and emergence of pathogens.</title>
        <authorList>
            <person name="Haridas S."/>
            <person name="Albert R."/>
            <person name="Binder M."/>
            <person name="Bloem J."/>
            <person name="Labutti K."/>
            <person name="Salamov A."/>
            <person name="Andreopoulos B."/>
            <person name="Baker S."/>
            <person name="Barry K."/>
            <person name="Bills G."/>
            <person name="Bluhm B."/>
            <person name="Cannon C."/>
            <person name="Castanera R."/>
            <person name="Culley D."/>
            <person name="Daum C."/>
            <person name="Ezra D."/>
            <person name="Gonzalez J."/>
            <person name="Henrissat B."/>
            <person name="Kuo A."/>
            <person name="Liang C."/>
            <person name="Lipzen A."/>
            <person name="Lutzoni F."/>
            <person name="Magnuson J."/>
            <person name="Mondo S."/>
            <person name="Nolan M."/>
            <person name="Ohm R."/>
            <person name="Pangilinan J."/>
            <person name="Park H.-J."/>
            <person name="Ramirez L."/>
            <person name="Alfaro M."/>
            <person name="Sun H."/>
            <person name="Tritt A."/>
            <person name="Yoshinaga Y."/>
            <person name="Zwiers L.-H."/>
            <person name="Turgeon B."/>
            <person name="Goodwin S."/>
            <person name="Spatafora J."/>
            <person name="Crous P."/>
            <person name="Grigoriev I."/>
        </authorList>
    </citation>
    <scope>NUCLEOTIDE SEQUENCE</scope>
    <source>
        <strain evidence="4">CBS 113818</strain>
    </source>
</reference>
<feature type="compositionally biased region" description="Low complexity" evidence="1">
    <location>
        <begin position="177"/>
        <end position="199"/>
    </location>
</feature>
<keyword evidence="5" id="KW-1185">Reference proteome</keyword>